<evidence type="ECO:0000256" key="2">
    <source>
        <dbReference type="ARBA" id="ARBA00022598"/>
    </source>
</evidence>
<dbReference type="Gene3D" id="3.40.50.12780">
    <property type="entry name" value="N-terminal domain of ligase-like"/>
    <property type="match status" value="1"/>
</dbReference>
<proteinExistence type="inferred from homology"/>
<evidence type="ECO:0000313" key="4">
    <source>
        <dbReference type="EMBL" id="WXU00661.1"/>
    </source>
</evidence>
<dbReference type="EMBL" id="CP138327">
    <property type="protein sequence ID" value="WXU00661.1"/>
    <property type="molecule type" value="Genomic_DNA"/>
</dbReference>
<sequence length="524" mass="57338">MQKILKPVHISWLQHAKQKGDYASCDISTGIKIERDKFLIGVLLFADVIKKTSPEQNIGLMVPSSTGGAITTMSVLSLGKTAVNLNFTAGKKSLQDAAQQADLKTLYTSKKLVIKLLEKKIDIINFFPNLNIIYLEEVKESISILKKIKFLFLSKILSAKSIEKFLFNKVDGNDTAAILFSSGSEGSPKGIELSHNNLSANARQAAIVLNTQPGKDVMMSTLPTFHSFGFLATTLMPLAEGVPIACHPDPTDVVAIAKGIEKFKGSILIGTPTFLRMYSLNKRIKPQMLSSLRLVVSGAEKLKQETAEDFQKKFNKTIYQGYGATETSPAAGINTPAANKSGTVGKPLTDTQYKIVDIDTLKELPIEEDGLILIGGPQVMKGYLKQPDKTRQVITMINGIRWYNTGDKGHLDNDGFLTIVDRYSRFAKIGGEMVSLSALEEQIQHSMHNAEMELLSVVVSDAKKGEKIVLLVTEDIQMEDIKKALLADNISALMHPSKIIKVDEIPKLGSGKTDFGTAKKIVEV</sequence>
<dbReference type="Pfam" id="PF00501">
    <property type="entry name" value="AMP-binding"/>
    <property type="match status" value="1"/>
</dbReference>
<organism evidence="4">
    <name type="scientific">Catillopecten margaritatus gill symbiont</name>
    <dbReference type="NCBI Taxonomy" id="3083288"/>
    <lineage>
        <taxon>Bacteria</taxon>
        <taxon>Pseudomonadati</taxon>
        <taxon>Pseudomonadota</taxon>
        <taxon>Gammaproteobacteria</taxon>
        <taxon>sulfur-oxidizing symbionts</taxon>
    </lineage>
</organism>
<dbReference type="SUPFAM" id="SSF56801">
    <property type="entry name" value="Acetyl-CoA synthetase-like"/>
    <property type="match status" value="1"/>
</dbReference>
<evidence type="ECO:0000259" key="3">
    <source>
        <dbReference type="Pfam" id="PF00501"/>
    </source>
</evidence>
<dbReference type="PROSITE" id="PS00455">
    <property type="entry name" value="AMP_BINDING"/>
    <property type="match status" value="1"/>
</dbReference>
<dbReference type="AlphaFoldDB" id="A0AAU6PHZ9"/>
<reference evidence="4" key="1">
    <citation type="submission" date="2023-10" db="EMBL/GenBank/DDBJ databases">
        <title>The first scallop-associated chemosynthetic bacterial symbiont.</title>
        <authorList>
            <person name="Lin Y.-T."/>
            <person name="Sun J."/>
            <person name="Ip J.C.-H."/>
            <person name="He X."/>
            <person name="Gao Z.-M."/>
            <person name="Perez M."/>
            <person name="Xu T."/>
            <person name="Qian P.-Y."/>
            <person name="Qiu J.-W."/>
        </authorList>
    </citation>
    <scope>NUCLEOTIDE SEQUENCE</scope>
    <source>
        <strain evidence="4">Gill1</strain>
    </source>
</reference>
<evidence type="ECO:0000256" key="1">
    <source>
        <dbReference type="ARBA" id="ARBA00006432"/>
    </source>
</evidence>
<dbReference type="InterPro" id="IPR020845">
    <property type="entry name" value="AMP-binding_CS"/>
</dbReference>
<comment type="similarity">
    <text evidence="1">Belongs to the ATP-dependent AMP-binding enzyme family.</text>
</comment>
<dbReference type="PANTHER" id="PTHR24096:SF149">
    <property type="entry name" value="AMP-BINDING DOMAIN-CONTAINING PROTEIN-RELATED"/>
    <property type="match status" value="1"/>
</dbReference>
<keyword evidence="2" id="KW-0436">Ligase</keyword>
<name>A0AAU6PHZ9_9GAMM</name>
<dbReference type="InterPro" id="IPR042099">
    <property type="entry name" value="ANL_N_sf"/>
</dbReference>
<dbReference type="InterPro" id="IPR045851">
    <property type="entry name" value="AMP-bd_C_sf"/>
</dbReference>
<accession>A0AAU6PHZ9</accession>
<dbReference type="Gene3D" id="3.30.300.30">
    <property type="match status" value="1"/>
</dbReference>
<gene>
    <name evidence="4" type="primary">aas</name>
    <name evidence="4" type="ORF">Ctma_1390</name>
</gene>
<dbReference type="InterPro" id="IPR000873">
    <property type="entry name" value="AMP-dep_synth/lig_dom"/>
</dbReference>
<dbReference type="GO" id="GO:0016405">
    <property type="term" value="F:CoA-ligase activity"/>
    <property type="evidence" value="ECO:0007669"/>
    <property type="project" value="TreeGrafter"/>
</dbReference>
<feature type="domain" description="AMP-dependent synthetase/ligase" evidence="3">
    <location>
        <begin position="52"/>
        <end position="384"/>
    </location>
</feature>
<protein>
    <submittedName>
        <fullName evidence="4">Bifunctional protein Aas</fullName>
    </submittedName>
</protein>
<dbReference type="PANTHER" id="PTHR24096">
    <property type="entry name" value="LONG-CHAIN-FATTY-ACID--COA LIGASE"/>
    <property type="match status" value="1"/>
</dbReference>